<dbReference type="EMBL" id="MT663535">
    <property type="protein sequence ID" value="QOI90324.1"/>
    <property type="molecule type" value="Genomic_DNA"/>
</dbReference>
<gene>
    <name evidence="1" type="ORF">HWQ62_00187</name>
</gene>
<proteinExistence type="predicted"/>
<protein>
    <submittedName>
        <fullName evidence="1">Uncharacterized protein</fullName>
    </submittedName>
</protein>
<organism evidence="1">
    <name type="scientific">Pyramimonas orientalis virus</name>
    <name type="common">PoV01</name>
    <dbReference type="NCBI Taxonomy" id="455367"/>
    <lineage>
        <taxon>Viruses</taxon>
        <taxon>Varidnaviria</taxon>
        <taxon>Bamfordvirae</taxon>
        <taxon>Nucleocytoviricota</taxon>
        <taxon>Megaviricetes</taxon>
        <taxon>Imitervirales</taxon>
        <taxon>Allomimiviridae</taxon>
        <taxon>Heliosvirus</taxon>
        <taxon>Heliosvirus raunefjordenense</taxon>
    </lineage>
</organism>
<name>A0A7M3UNP9_POV01</name>
<reference evidence="1" key="1">
    <citation type="submission" date="2020-06" db="EMBL/GenBank/DDBJ databases">
        <title>Lateral gene transfer of anion-conducting channel rhodopsins between green algae and giant viruses.</title>
        <authorList>
            <person name="Rozenberg A."/>
            <person name="Oppermann J."/>
            <person name="Wietek J."/>
            <person name="Fernandez Lahore R.G."/>
            <person name="Sandaa R.-A."/>
            <person name="Bratbak G."/>
            <person name="Hegemann P."/>
            <person name="Beja O."/>
        </authorList>
    </citation>
    <scope>NUCLEOTIDE SEQUENCE</scope>
    <source>
        <strain evidence="1">01B</strain>
    </source>
</reference>
<organismHost>
    <name type="scientific">Pyramimonas plurioculata</name>
    <dbReference type="NCBI Taxonomy" id="36893"/>
</organismHost>
<evidence type="ECO:0000313" key="1">
    <source>
        <dbReference type="EMBL" id="QOI90324.1"/>
    </source>
</evidence>
<sequence>MNRKLFFAYQPLIVKKHSAKIVPVRTRKVDDTYTFFVSSNNKLVIKTTYKDFGSFVTVSNEIIWDDPVSNETIKKNIREMYILDIDSM</sequence>
<accession>A0A7M3UNP9</accession>